<dbReference type="EMBL" id="JARBJD010000029">
    <property type="protein sequence ID" value="KAK2959555.1"/>
    <property type="molecule type" value="Genomic_DNA"/>
</dbReference>
<dbReference type="Proteomes" id="UP001281761">
    <property type="component" value="Unassembled WGS sequence"/>
</dbReference>
<proteinExistence type="predicted"/>
<reference evidence="1 2" key="1">
    <citation type="journal article" date="2022" name="bioRxiv">
        <title>Genomics of Preaxostyla Flagellates Illuminates Evolutionary Transitions and the Path Towards Mitochondrial Loss.</title>
        <authorList>
            <person name="Novak L.V.F."/>
            <person name="Treitli S.C."/>
            <person name="Pyrih J."/>
            <person name="Halakuc P."/>
            <person name="Pipaliya S.V."/>
            <person name="Vacek V."/>
            <person name="Brzon O."/>
            <person name="Soukal P."/>
            <person name="Eme L."/>
            <person name="Dacks J.B."/>
            <person name="Karnkowska A."/>
            <person name="Elias M."/>
            <person name="Hampl V."/>
        </authorList>
    </citation>
    <scope>NUCLEOTIDE SEQUENCE [LARGE SCALE GENOMIC DNA]</scope>
    <source>
        <strain evidence="1">NAU3</strain>
        <tissue evidence="1">Gut</tissue>
    </source>
</reference>
<comment type="caution">
    <text evidence="1">The sequence shown here is derived from an EMBL/GenBank/DDBJ whole genome shotgun (WGS) entry which is preliminary data.</text>
</comment>
<sequence length="348" mass="39531">MSIDHHDLPISLDETNQPPLFLEAPTIQMESIQASSPLFSSLVQCIEEGSTLNDFAVHKAECLLEQLVELLKDASDKPFYEKLAPSKSKSADVFCEAILTLLASGYPSLVNDSLHILRYSFRTTPLEERFSLISSGFFIRLASTLQSMMNNLTPQALQHLLGIVRICSIGGFHEDVEHISRSLALSSESVCQIVLERELQPMTPFITFCCVNRFDVPDDSLDSSLLVRFLIQFLRSGLFHEPTLAFVFSLPTCLVITRNILSLELDHSALMYQTELAMFFGRYQRPDVFVTRRRKAVLSKLNEEGHADELEMFSFWHPSESYRRRIQNYSMSAMDYEGANLLRAGPRF</sequence>
<gene>
    <name evidence="1" type="ORF">BLNAU_5604</name>
</gene>
<accession>A0ABQ9Y789</accession>
<organism evidence="1 2">
    <name type="scientific">Blattamonas nauphoetae</name>
    <dbReference type="NCBI Taxonomy" id="2049346"/>
    <lineage>
        <taxon>Eukaryota</taxon>
        <taxon>Metamonada</taxon>
        <taxon>Preaxostyla</taxon>
        <taxon>Oxymonadida</taxon>
        <taxon>Blattamonas</taxon>
    </lineage>
</organism>
<name>A0ABQ9Y789_9EUKA</name>
<evidence type="ECO:0000313" key="2">
    <source>
        <dbReference type="Proteomes" id="UP001281761"/>
    </source>
</evidence>
<evidence type="ECO:0000313" key="1">
    <source>
        <dbReference type="EMBL" id="KAK2959555.1"/>
    </source>
</evidence>
<keyword evidence="2" id="KW-1185">Reference proteome</keyword>
<protein>
    <submittedName>
        <fullName evidence="1">Uncharacterized protein</fullName>
    </submittedName>
</protein>